<dbReference type="AlphaFoldDB" id="A0A285U3K7"/>
<reference evidence="3" key="1">
    <citation type="submission" date="2017-08" db="EMBL/GenBank/DDBJ databases">
        <authorList>
            <person name="Varghese N."/>
            <person name="Submissions S."/>
        </authorList>
    </citation>
    <scope>NUCLEOTIDE SEQUENCE [LARGE SCALE GENOMIC DNA]</scope>
    <source>
        <strain evidence="3">JC23</strain>
    </source>
</reference>
<organism evidence="2 3">
    <name type="scientific">Ureibacillus acetophenoni</name>
    <dbReference type="NCBI Taxonomy" id="614649"/>
    <lineage>
        <taxon>Bacteria</taxon>
        <taxon>Bacillati</taxon>
        <taxon>Bacillota</taxon>
        <taxon>Bacilli</taxon>
        <taxon>Bacillales</taxon>
        <taxon>Caryophanaceae</taxon>
        <taxon>Ureibacillus</taxon>
    </lineage>
</organism>
<proteinExistence type="predicted"/>
<evidence type="ECO:0000256" key="1">
    <source>
        <dbReference type="SAM" id="Phobius"/>
    </source>
</evidence>
<feature type="transmembrane region" description="Helical" evidence="1">
    <location>
        <begin position="59"/>
        <end position="82"/>
    </location>
</feature>
<sequence length="88" mass="10270">MQSDLFWWILYGLGIAFGIFFWTAIIRSIYKTNRIRGISLIMIAISSVMFYFADIFNQFYAVFSTFGIVFLLLGGIMMVISFRKKLID</sequence>
<dbReference type="EMBL" id="OBQC01000002">
    <property type="protein sequence ID" value="SOC36540.1"/>
    <property type="molecule type" value="Genomic_DNA"/>
</dbReference>
<accession>A0A285U3K7</accession>
<keyword evidence="3" id="KW-1185">Reference proteome</keyword>
<feature type="transmembrane region" description="Helical" evidence="1">
    <location>
        <begin position="37"/>
        <end position="53"/>
    </location>
</feature>
<protein>
    <submittedName>
        <fullName evidence="2">Uncharacterized protein</fullName>
    </submittedName>
</protein>
<evidence type="ECO:0000313" key="3">
    <source>
        <dbReference type="Proteomes" id="UP000219252"/>
    </source>
</evidence>
<evidence type="ECO:0000313" key="2">
    <source>
        <dbReference type="EMBL" id="SOC36540.1"/>
    </source>
</evidence>
<keyword evidence="1" id="KW-0812">Transmembrane</keyword>
<dbReference type="Proteomes" id="UP000219252">
    <property type="component" value="Unassembled WGS sequence"/>
</dbReference>
<feature type="transmembrane region" description="Helical" evidence="1">
    <location>
        <begin position="6"/>
        <end position="25"/>
    </location>
</feature>
<keyword evidence="1" id="KW-1133">Transmembrane helix</keyword>
<gene>
    <name evidence="2" type="ORF">SAMN05877842_102462</name>
</gene>
<name>A0A285U3K7_9BACL</name>
<keyword evidence="1" id="KW-0472">Membrane</keyword>